<gene>
    <name evidence="7" type="ORF">SCAR479_01543</name>
</gene>
<dbReference type="PROSITE" id="PS00518">
    <property type="entry name" value="ZF_RING_1"/>
    <property type="match status" value="1"/>
</dbReference>
<keyword evidence="8" id="KW-1185">Reference proteome</keyword>
<evidence type="ECO:0000256" key="5">
    <source>
        <dbReference type="SAM" id="MobiDB-lite"/>
    </source>
</evidence>
<accession>A0ABR2Y5R1</accession>
<dbReference type="PROSITE" id="PS50089">
    <property type="entry name" value="ZF_RING_2"/>
    <property type="match status" value="1"/>
</dbReference>
<dbReference type="Pfam" id="PF13639">
    <property type="entry name" value="zf-RING_2"/>
    <property type="match status" value="1"/>
</dbReference>
<evidence type="ECO:0000256" key="2">
    <source>
        <dbReference type="ARBA" id="ARBA00022771"/>
    </source>
</evidence>
<feature type="compositionally biased region" description="Low complexity" evidence="5">
    <location>
        <begin position="81"/>
        <end position="98"/>
    </location>
</feature>
<dbReference type="InterPro" id="IPR001841">
    <property type="entry name" value="Znf_RING"/>
</dbReference>
<organism evidence="7 8">
    <name type="scientific">Seiridium cardinale</name>
    <dbReference type="NCBI Taxonomy" id="138064"/>
    <lineage>
        <taxon>Eukaryota</taxon>
        <taxon>Fungi</taxon>
        <taxon>Dikarya</taxon>
        <taxon>Ascomycota</taxon>
        <taxon>Pezizomycotina</taxon>
        <taxon>Sordariomycetes</taxon>
        <taxon>Xylariomycetidae</taxon>
        <taxon>Amphisphaeriales</taxon>
        <taxon>Sporocadaceae</taxon>
        <taxon>Seiridium</taxon>
    </lineage>
</organism>
<evidence type="ECO:0000256" key="4">
    <source>
        <dbReference type="PROSITE-ProRule" id="PRU00175"/>
    </source>
</evidence>
<dbReference type="Gene3D" id="3.30.40.10">
    <property type="entry name" value="Zinc/RING finger domain, C3HC4 (zinc finger)"/>
    <property type="match status" value="1"/>
</dbReference>
<feature type="region of interest" description="Disordered" evidence="5">
    <location>
        <begin position="18"/>
        <end position="137"/>
    </location>
</feature>
<dbReference type="InterPro" id="IPR017907">
    <property type="entry name" value="Znf_RING_CS"/>
</dbReference>
<protein>
    <submittedName>
        <fullName evidence="7">RING-type domain-containing protein</fullName>
    </submittedName>
</protein>
<keyword evidence="1" id="KW-0479">Metal-binding</keyword>
<evidence type="ECO:0000256" key="1">
    <source>
        <dbReference type="ARBA" id="ARBA00022723"/>
    </source>
</evidence>
<dbReference type="SMART" id="SM00184">
    <property type="entry name" value="RING"/>
    <property type="match status" value="1"/>
</dbReference>
<evidence type="ECO:0000259" key="6">
    <source>
        <dbReference type="PROSITE" id="PS50089"/>
    </source>
</evidence>
<evidence type="ECO:0000313" key="8">
    <source>
        <dbReference type="Proteomes" id="UP001465668"/>
    </source>
</evidence>
<keyword evidence="2 4" id="KW-0863">Zinc-finger</keyword>
<name>A0ABR2Y5R1_9PEZI</name>
<dbReference type="EMBL" id="JARVKM010000003">
    <property type="protein sequence ID" value="KAK9781672.1"/>
    <property type="molecule type" value="Genomic_DNA"/>
</dbReference>
<feature type="domain" description="RING-type" evidence="6">
    <location>
        <begin position="187"/>
        <end position="236"/>
    </location>
</feature>
<dbReference type="SUPFAM" id="SSF57850">
    <property type="entry name" value="RING/U-box"/>
    <property type="match status" value="1"/>
</dbReference>
<evidence type="ECO:0000313" key="7">
    <source>
        <dbReference type="EMBL" id="KAK9781672.1"/>
    </source>
</evidence>
<dbReference type="PANTHER" id="PTHR22765:SF416">
    <property type="entry name" value="E3 UBIQUITIN-PROTEIN LIGASE GODZILLA"/>
    <property type="match status" value="1"/>
</dbReference>
<feature type="compositionally biased region" description="Polar residues" evidence="5">
    <location>
        <begin position="37"/>
        <end position="48"/>
    </location>
</feature>
<sequence length="351" mass="39592">MHIKTIKVGRSIIGKIKYADESMSSTSSSRRDCPPRGTTQVNVGSLGTSPRARPSSPPQAGLRPYQAPRPAVNDAVDTWRSRTQPRPRAPPASSYSERSPPRQRTDSQHESPSRLSWESAQRGEEGPASRHRGPRSLDIDKIVQDFEDMNTRDPVKDECVPSYEDTDNFFPTPKVTFFIDRPTNLVCSVCQEAPLRMKSSTRPSEDDTVILPCSHAFCRGCIDVWMEAHRSCPLCRLDLERKCGHPLEPRVIAHDTIMSLPPTVAEGGKVAPRCWDCRQHGQAKQLRQSERSFRKCRELLARCKQDLAAGVENGREMVAKAQAAFDKSRKDFEQFSKNVTYENSSHMHSFW</sequence>
<dbReference type="Proteomes" id="UP001465668">
    <property type="component" value="Unassembled WGS sequence"/>
</dbReference>
<proteinExistence type="predicted"/>
<dbReference type="InterPro" id="IPR013083">
    <property type="entry name" value="Znf_RING/FYVE/PHD"/>
</dbReference>
<dbReference type="PANTHER" id="PTHR22765">
    <property type="entry name" value="RING FINGER AND PROTEASE ASSOCIATED DOMAIN-CONTAINING"/>
    <property type="match status" value="1"/>
</dbReference>
<keyword evidence="3" id="KW-0862">Zinc</keyword>
<dbReference type="InterPro" id="IPR051826">
    <property type="entry name" value="E3_ubiquitin-ligase_domain"/>
</dbReference>
<reference evidence="7 8" key="1">
    <citation type="submission" date="2024-02" db="EMBL/GenBank/DDBJ databases">
        <title>First draft genome assembly of two strains of Seiridium cardinale.</title>
        <authorList>
            <person name="Emiliani G."/>
            <person name="Scali E."/>
        </authorList>
    </citation>
    <scope>NUCLEOTIDE SEQUENCE [LARGE SCALE GENOMIC DNA]</scope>
    <source>
        <strain evidence="7 8">BM-138-000479</strain>
    </source>
</reference>
<feature type="compositionally biased region" description="Basic and acidic residues" evidence="5">
    <location>
        <begin position="99"/>
        <end position="112"/>
    </location>
</feature>
<evidence type="ECO:0000256" key="3">
    <source>
        <dbReference type="ARBA" id="ARBA00022833"/>
    </source>
</evidence>
<comment type="caution">
    <text evidence="7">The sequence shown here is derived from an EMBL/GenBank/DDBJ whole genome shotgun (WGS) entry which is preliminary data.</text>
</comment>